<dbReference type="AlphaFoldDB" id="A0AAN4DEA6"/>
<dbReference type="Gene3D" id="1.10.8.1180">
    <property type="match status" value="1"/>
</dbReference>
<organism evidence="2 3">
    <name type="scientific">Shigella sonnei</name>
    <dbReference type="NCBI Taxonomy" id="624"/>
    <lineage>
        <taxon>Bacteria</taxon>
        <taxon>Pseudomonadati</taxon>
        <taxon>Pseudomonadota</taxon>
        <taxon>Gammaproteobacteria</taxon>
        <taxon>Enterobacterales</taxon>
        <taxon>Enterobacteriaceae</taxon>
        <taxon>Shigella</taxon>
    </lineage>
</organism>
<dbReference type="InterPro" id="IPR040480">
    <property type="entry name" value="DnaT_DNA_bind"/>
</dbReference>
<evidence type="ECO:0000313" key="2">
    <source>
        <dbReference type="EMBL" id="ELZ1468471.1"/>
    </source>
</evidence>
<gene>
    <name evidence="2" type="ORF">SSV69_005256</name>
</gene>
<evidence type="ECO:0000313" key="3">
    <source>
        <dbReference type="Proteomes" id="UP001270752"/>
    </source>
</evidence>
<evidence type="ECO:0000259" key="1">
    <source>
        <dbReference type="Pfam" id="PF17948"/>
    </source>
</evidence>
<reference evidence="2" key="1">
    <citation type="submission" date="2023-11" db="EMBL/GenBank/DDBJ databases">
        <authorList>
            <consortium name="PulseNet: The National Subtyping Network for Foodborne Disease Surveillance"/>
        </authorList>
    </citation>
    <scope>NUCLEOTIDE SEQUENCE</scope>
    <source>
        <strain evidence="2">PNUSAE160473</strain>
    </source>
</reference>
<dbReference type="Proteomes" id="UP001270752">
    <property type="component" value="Unassembled WGS sequence"/>
</dbReference>
<dbReference type="Pfam" id="PF17948">
    <property type="entry name" value="DnaT"/>
    <property type="match status" value="1"/>
</dbReference>
<feature type="domain" description="DnaT DNA-binding" evidence="1">
    <location>
        <begin position="13"/>
        <end position="79"/>
    </location>
</feature>
<comment type="caution">
    <text evidence="2">The sequence shown here is derived from an EMBL/GenBank/DDBJ whole genome shotgun (WGS) entry which is preliminary data.</text>
</comment>
<sequence>VFLDGLSEPIGKFPMTDSWYPSRDFRRRAALWGMALPETEFTPAELTAFRDYWAAEGKVFTQIQWEQKFARHVNHVRAQVKPVSKGVNHAAAPGGTASRAVQEIRAVREQWERENGFISDGNGLEAVGTHGGGLFEPLDPEERGRTFEALDCTDWRDD</sequence>
<protein>
    <recommendedName>
        <fullName evidence="1">DnaT DNA-binding domain-containing protein</fullName>
    </recommendedName>
</protein>
<feature type="non-terminal residue" evidence="2">
    <location>
        <position position="1"/>
    </location>
</feature>
<dbReference type="EMBL" id="ABPGDD010000101">
    <property type="protein sequence ID" value="ELZ1468471.1"/>
    <property type="molecule type" value="Genomic_DNA"/>
</dbReference>
<accession>A0AAN4DEA6</accession>
<name>A0AAN4DEA6_SHISO</name>
<proteinExistence type="predicted"/>